<accession>A0A4R1SA15</accession>
<name>A0A4R1SA15_HYDET</name>
<dbReference type="SUPFAM" id="SSF53448">
    <property type="entry name" value="Nucleotide-diphospho-sugar transferases"/>
    <property type="match status" value="1"/>
</dbReference>
<dbReference type="RefSeq" id="WP_132012529.1">
    <property type="nucleotide sequence ID" value="NZ_SLUN01000002.1"/>
</dbReference>
<evidence type="ECO:0000313" key="3">
    <source>
        <dbReference type="Proteomes" id="UP000295008"/>
    </source>
</evidence>
<organism evidence="2 3">
    <name type="scientific">Hydrogenispora ethanolica</name>
    <dbReference type="NCBI Taxonomy" id="1082276"/>
    <lineage>
        <taxon>Bacteria</taxon>
        <taxon>Bacillati</taxon>
        <taxon>Bacillota</taxon>
        <taxon>Hydrogenispora</taxon>
    </lineage>
</organism>
<dbReference type="InterPro" id="IPR025877">
    <property type="entry name" value="MobA-like_NTP_Trfase"/>
</dbReference>
<keyword evidence="2" id="KW-0548">Nucleotidyltransferase</keyword>
<evidence type="ECO:0000313" key="2">
    <source>
        <dbReference type="EMBL" id="TCL76343.1"/>
    </source>
</evidence>
<dbReference type="Gene3D" id="3.90.550.10">
    <property type="entry name" value="Spore Coat Polysaccharide Biosynthesis Protein SpsA, Chain A"/>
    <property type="match status" value="1"/>
</dbReference>
<dbReference type="InterPro" id="IPR029044">
    <property type="entry name" value="Nucleotide-diphossugar_trans"/>
</dbReference>
<dbReference type="Pfam" id="PF12804">
    <property type="entry name" value="NTP_transf_3"/>
    <property type="match status" value="1"/>
</dbReference>
<dbReference type="EMBL" id="SLUN01000002">
    <property type="protein sequence ID" value="TCL76343.1"/>
    <property type="molecule type" value="Genomic_DNA"/>
</dbReference>
<comment type="caution">
    <text evidence="2">The sequence shown here is derived from an EMBL/GenBank/DDBJ whole genome shotgun (WGS) entry which is preliminary data.</text>
</comment>
<keyword evidence="3" id="KW-1185">Reference proteome</keyword>
<sequence length="249" mass="27150">MDAVILAGALNSGPLRAVSSAQYEAAIEIAGRPMLDYVVKALQNVASIRRIIIVGNESAVAPEIRRQAVGVIEPGGTLVDSLIGGLNALQSAEPVLVATSDIPLITREAVEDFLSRCSRIPGDVYYSFVSKELNEAKYPGVQRTYVTLREGTFTGGNLALIAPRVVEENAEMLRKAALLRKKPWKLCQMLGWRYLWKLLCGNLTIAEIEQRVRSVFGIRAVGIISPFPEVGIDVDKPSDFRLATEVLSK</sequence>
<protein>
    <submittedName>
        <fullName evidence="2">GTP:adenosylcobinamide-phosphate guanylyltransferase</fullName>
    </submittedName>
</protein>
<evidence type="ECO:0000259" key="1">
    <source>
        <dbReference type="Pfam" id="PF12804"/>
    </source>
</evidence>
<proteinExistence type="predicted"/>
<dbReference type="AlphaFoldDB" id="A0A4R1SA15"/>
<gene>
    <name evidence="2" type="ORF">EDC14_100299</name>
</gene>
<dbReference type="OrthoDB" id="159246at2"/>
<keyword evidence="2" id="KW-0808">Transferase</keyword>
<feature type="domain" description="MobA-like NTP transferase" evidence="1">
    <location>
        <begin position="24"/>
        <end position="133"/>
    </location>
</feature>
<dbReference type="GO" id="GO:0016779">
    <property type="term" value="F:nucleotidyltransferase activity"/>
    <property type="evidence" value="ECO:0007669"/>
    <property type="project" value="UniProtKB-KW"/>
</dbReference>
<dbReference type="Proteomes" id="UP000295008">
    <property type="component" value="Unassembled WGS sequence"/>
</dbReference>
<reference evidence="2 3" key="1">
    <citation type="submission" date="2019-03" db="EMBL/GenBank/DDBJ databases">
        <title>Genomic Encyclopedia of Type Strains, Phase IV (KMG-IV): sequencing the most valuable type-strain genomes for metagenomic binning, comparative biology and taxonomic classification.</title>
        <authorList>
            <person name="Goeker M."/>
        </authorList>
    </citation>
    <scope>NUCLEOTIDE SEQUENCE [LARGE SCALE GENOMIC DNA]</scope>
    <source>
        <strain evidence="2 3">LX-B</strain>
    </source>
</reference>